<evidence type="ECO:0000256" key="2">
    <source>
        <dbReference type="ARBA" id="ARBA00023136"/>
    </source>
</evidence>
<evidence type="ECO:0000256" key="1">
    <source>
        <dbReference type="ARBA" id="ARBA00004141"/>
    </source>
</evidence>
<comment type="similarity">
    <text evidence="3">Belongs to the ligand-gated ion channel (TC 1.A.9) family.</text>
</comment>
<dbReference type="InterPro" id="IPR036734">
    <property type="entry name" value="Neur_chan_lig-bd_sf"/>
</dbReference>
<keyword evidence="3" id="KW-0407">Ion channel</keyword>
<evidence type="ECO:0000259" key="4">
    <source>
        <dbReference type="Pfam" id="PF02931"/>
    </source>
</evidence>
<evidence type="ECO:0000313" key="5">
    <source>
        <dbReference type="EMBL" id="KAK3106063.1"/>
    </source>
</evidence>
<reference evidence="5" key="1">
    <citation type="submission" date="2019-08" db="EMBL/GenBank/DDBJ databases">
        <title>The improved chromosome-level genome for the pearl oyster Pinctada fucata martensii using PacBio sequencing and Hi-C.</title>
        <authorList>
            <person name="Zheng Z."/>
        </authorList>
    </citation>
    <scope>NUCLEOTIDE SEQUENCE</scope>
    <source>
        <strain evidence="5">ZZ-2019</strain>
        <tissue evidence="5">Adductor muscle</tissue>
    </source>
</reference>
<name>A0AA88YIC3_PINIB</name>
<organism evidence="5 6">
    <name type="scientific">Pinctada imbricata</name>
    <name type="common">Atlantic pearl-oyster</name>
    <name type="synonym">Pinctada martensii</name>
    <dbReference type="NCBI Taxonomy" id="66713"/>
    <lineage>
        <taxon>Eukaryota</taxon>
        <taxon>Metazoa</taxon>
        <taxon>Spiralia</taxon>
        <taxon>Lophotrochozoa</taxon>
        <taxon>Mollusca</taxon>
        <taxon>Bivalvia</taxon>
        <taxon>Autobranchia</taxon>
        <taxon>Pteriomorphia</taxon>
        <taxon>Pterioida</taxon>
        <taxon>Pterioidea</taxon>
        <taxon>Pteriidae</taxon>
        <taxon>Pinctada</taxon>
    </lineage>
</organism>
<keyword evidence="3" id="KW-0812">Transmembrane</keyword>
<dbReference type="Gene3D" id="2.70.170.10">
    <property type="entry name" value="Neurotransmitter-gated ion-channel ligand-binding domain"/>
    <property type="match status" value="1"/>
</dbReference>
<keyword evidence="2 3" id="KW-0472">Membrane</keyword>
<dbReference type="GO" id="GO:0004888">
    <property type="term" value="F:transmembrane signaling receptor activity"/>
    <property type="evidence" value="ECO:0007669"/>
    <property type="project" value="InterPro"/>
</dbReference>
<dbReference type="GO" id="GO:0016020">
    <property type="term" value="C:membrane"/>
    <property type="evidence" value="ECO:0007669"/>
    <property type="project" value="UniProtKB-SubCell"/>
</dbReference>
<keyword evidence="3" id="KW-1133">Transmembrane helix</keyword>
<comment type="caution">
    <text evidence="5">The sequence shown here is derived from an EMBL/GenBank/DDBJ whole genome shotgun (WGS) entry which is preliminary data.</text>
</comment>
<comment type="subcellular location">
    <subcellularLocation>
        <location evidence="1">Membrane</location>
        <topology evidence="1">Multi-pass membrane protein</topology>
    </subcellularLocation>
</comment>
<dbReference type="AlphaFoldDB" id="A0AA88YIC3"/>
<dbReference type="SUPFAM" id="SSF63712">
    <property type="entry name" value="Nicotinic receptor ligand binding domain-like"/>
    <property type="match status" value="1"/>
</dbReference>
<dbReference type="InterPro" id="IPR006202">
    <property type="entry name" value="Neur_chan_lig-bd"/>
</dbReference>
<keyword evidence="6" id="KW-1185">Reference proteome</keyword>
<feature type="transmembrane region" description="Helical" evidence="3">
    <location>
        <begin position="129"/>
        <end position="148"/>
    </location>
</feature>
<dbReference type="InterPro" id="IPR018000">
    <property type="entry name" value="Neurotransmitter_ion_chnl_CS"/>
</dbReference>
<protein>
    <recommendedName>
        <fullName evidence="4">Neurotransmitter-gated ion-channel ligand-binding domain-containing protein</fullName>
    </recommendedName>
</protein>
<dbReference type="Proteomes" id="UP001186944">
    <property type="component" value="Unassembled WGS sequence"/>
</dbReference>
<proteinExistence type="inferred from homology"/>
<dbReference type="Pfam" id="PF02931">
    <property type="entry name" value="Neur_chan_LBD"/>
    <property type="match status" value="1"/>
</dbReference>
<keyword evidence="3" id="KW-0813">Transport</keyword>
<keyword evidence="3" id="KW-0406">Ion transport</keyword>
<sequence length="179" mass="21059">MVWKPDLFLRNPFTKIRKLGIDEMVVHYLKSGHAVWQPGDMFESVCRVNVEKYPFDVQTCSLTFLPWGLNKNRLQFRLIKDVVDLDYFTSQGAWNVTETKAFTFERNTVQYVQFDITMERRSTFVMINMVYPVFLLGVPQFVCVLRACQFRRTNRIFLVNSPIHCCFSDPHIGQSTKIV</sequence>
<dbReference type="PRINTS" id="PR00252">
    <property type="entry name" value="NRIONCHANNEL"/>
</dbReference>
<accession>A0AA88YIC3</accession>
<dbReference type="PANTHER" id="PTHR18945">
    <property type="entry name" value="NEUROTRANSMITTER GATED ION CHANNEL"/>
    <property type="match status" value="1"/>
</dbReference>
<feature type="domain" description="Neurotransmitter-gated ion-channel ligand-binding" evidence="4">
    <location>
        <begin position="1"/>
        <end position="121"/>
    </location>
</feature>
<comment type="caution">
    <text evidence="3">Lacks conserved residue(s) required for the propagation of feature annotation.</text>
</comment>
<dbReference type="CDD" id="cd18989">
    <property type="entry name" value="LGIC_ECD_cation"/>
    <property type="match status" value="1"/>
</dbReference>
<dbReference type="PROSITE" id="PS00236">
    <property type="entry name" value="NEUROTR_ION_CHANNEL"/>
    <property type="match status" value="1"/>
</dbReference>
<gene>
    <name evidence="5" type="ORF">FSP39_011843</name>
</gene>
<dbReference type="EMBL" id="VSWD01000003">
    <property type="protein sequence ID" value="KAK3106063.1"/>
    <property type="molecule type" value="Genomic_DNA"/>
</dbReference>
<evidence type="ECO:0000313" key="6">
    <source>
        <dbReference type="Proteomes" id="UP001186944"/>
    </source>
</evidence>
<dbReference type="GO" id="GO:0005230">
    <property type="term" value="F:extracellular ligand-gated monoatomic ion channel activity"/>
    <property type="evidence" value="ECO:0007669"/>
    <property type="project" value="InterPro"/>
</dbReference>
<dbReference type="InterPro" id="IPR006201">
    <property type="entry name" value="Neur_channel"/>
</dbReference>
<evidence type="ECO:0000256" key="3">
    <source>
        <dbReference type="RuleBase" id="RU000687"/>
    </source>
</evidence>